<reference evidence="1" key="1">
    <citation type="submission" date="2023-06" db="EMBL/GenBank/DDBJ databases">
        <title>Genome-scale phylogeny and comparative genomics of the fungal order Sordariales.</title>
        <authorList>
            <consortium name="Lawrence Berkeley National Laboratory"/>
            <person name="Hensen N."/>
            <person name="Bonometti L."/>
            <person name="Westerberg I."/>
            <person name="Brannstrom I.O."/>
            <person name="Guillou S."/>
            <person name="Cros-Aarteil S."/>
            <person name="Calhoun S."/>
            <person name="Haridas S."/>
            <person name="Kuo A."/>
            <person name="Mondo S."/>
            <person name="Pangilinan J."/>
            <person name="Riley R."/>
            <person name="Labutti K."/>
            <person name="Andreopoulos B."/>
            <person name="Lipzen A."/>
            <person name="Chen C."/>
            <person name="Yanf M."/>
            <person name="Daum C."/>
            <person name="Ng V."/>
            <person name="Clum A."/>
            <person name="Steindorff A."/>
            <person name="Ohm R."/>
            <person name="Martin F."/>
            <person name="Silar P."/>
            <person name="Natvig D."/>
            <person name="Lalanne C."/>
            <person name="Gautier V."/>
            <person name="Ament-Velasquez S.L."/>
            <person name="Kruys A."/>
            <person name="Hutchinson M.I."/>
            <person name="Powell A.J."/>
            <person name="Barry K."/>
            <person name="Miller A.N."/>
            <person name="Grigoriev I.V."/>
            <person name="Debuchy R."/>
            <person name="Gladieux P."/>
            <person name="Thoren M.H."/>
            <person name="Johannesson H."/>
        </authorList>
    </citation>
    <scope>NUCLEOTIDE SEQUENCE</scope>
    <source>
        <strain evidence="1">CBS 540.89</strain>
    </source>
</reference>
<sequence>MFHGMGHSRQVDRLAGFRKYDASTKEAVHNYLSSHASSTFLWVTLVCQALEDPDDLGWDTLEMLRTFPTGLDALYARMVHQIKESRYQLICKDILTTVALVRRPISIQELTTLVKLPDNRLEIIIKVCGSFLTLRTQIIYFVHYHIPSFSKRF</sequence>
<dbReference type="AlphaFoldDB" id="A0AA40BLB4"/>
<name>A0AA40BLB4_9PEZI</name>
<dbReference type="EMBL" id="JAUKTV010000006">
    <property type="protein sequence ID" value="KAK0736335.1"/>
    <property type="molecule type" value="Genomic_DNA"/>
</dbReference>
<evidence type="ECO:0000313" key="1">
    <source>
        <dbReference type="EMBL" id="KAK0736335.1"/>
    </source>
</evidence>
<comment type="caution">
    <text evidence="1">The sequence shown here is derived from an EMBL/GenBank/DDBJ whole genome shotgun (WGS) entry which is preliminary data.</text>
</comment>
<protein>
    <submittedName>
        <fullName evidence="1">Uncharacterized protein</fullName>
    </submittedName>
</protein>
<keyword evidence="2" id="KW-1185">Reference proteome</keyword>
<evidence type="ECO:0000313" key="2">
    <source>
        <dbReference type="Proteomes" id="UP001172159"/>
    </source>
</evidence>
<dbReference type="PANTHER" id="PTHR10039">
    <property type="entry name" value="AMELOGENIN"/>
    <property type="match status" value="1"/>
</dbReference>
<proteinExistence type="predicted"/>
<dbReference type="PANTHER" id="PTHR10039:SF16">
    <property type="entry name" value="GPI INOSITOL-DEACYLASE"/>
    <property type="match status" value="1"/>
</dbReference>
<organism evidence="1 2">
    <name type="scientific">Apiosordaria backusii</name>
    <dbReference type="NCBI Taxonomy" id="314023"/>
    <lineage>
        <taxon>Eukaryota</taxon>
        <taxon>Fungi</taxon>
        <taxon>Dikarya</taxon>
        <taxon>Ascomycota</taxon>
        <taxon>Pezizomycotina</taxon>
        <taxon>Sordariomycetes</taxon>
        <taxon>Sordariomycetidae</taxon>
        <taxon>Sordariales</taxon>
        <taxon>Lasiosphaeriaceae</taxon>
        <taxon>Apiosordaria</taxon>
    </lineage>
</organism>
<dbReference type="Proteomes" id="UP001172159">
    <property type="component" value="Unassembled WGS sequence"/>
</dbReference>
<accession>A0AA40BLB4</accession>
<gene>
    <name evidence="1" type="ORF">B0T21DRAFT_440634</name>
</gene>